<evidence type="ECO:0000313" key="3">
    <source>
        <dbReference type="Proteomes" id="UP000594261"/>
    </source>
</evidence>
<accession>A0A7N2KUK3</accession>
<protein>
    <submittedName>
        <fullName evidence="2">Uncharacterized protein</fullName>
    </submittedName>
</protein>
<name>A0A7N2KUK3_QUELO</name>
<evidence type="ECO:0000313" key="2">
    <source>
        <dbReference type="EnsemblPlants" id="QL02p023218:mrna"/>
    </source>
</evidence>
<keyword evidence="3" id="KW-1185">Reference proteome</keyword>
<dbReference type="Proteomes" id="UP000594261">
    <property type="component" value="Chromosome 2"/>
</dbReference>
<proteinExistence type="predicted"/>
<dbReference type="AlphaFoldDB" id="A0A7N2KUK3"/>
<dbReference type="EnsemblPlants" id="QL02p023218:mrna">
    <property type="protein sequence ID" value="QL02p023218:mrna"/>
    <property type="gene ID" value="QL02p023218"/>
</dbReference>
<dbReference type="InParanoid" id="A0A7N2KUK3"/>
<evidence type="ECO:0000256" key="1">
    <source>
        <dbReference type="SAM" id="MobiDB-lite"/>
    </source>
</evidence>
<dbReference type="Gramene" id="QL02p023218:mrna">
    <property type="protein sequence ID" value="QL02p023218:mrna"/>
    <property type="gene ID" value="QL02p023218"/>
</dbReference>
<reference evidence="3" key="1">
    <citation type="journal article" date="2016" name="G3 (Bethesda)">
        <title>First Draft Assembly and Annotation of the Genome of a California Endemic Oak Quercus lobata Nee (Fagaceae).</title>
        <authorList>
            <person name="Sork V.L."/>
            <person name="Fitz-Gibbon S.T."/>
            <person name="Puiu D."/>
            <person name="Crepeau M."/>
            <person name="Gugger P.F."/>
            <person name="Sherman R."/>
            <person name="Stevens K."/>
            <person name="Langley C.H."/>
            <person name="Pellegrini M."/>
            <person name="Salzberg S.L."/>
        </authorList>
    </citation>
    <scope>NUCLEOTIDE SEQUENCE [LARGE SCALE GENOMIC DNA]</scope>
    <source>
        <strain evidence="3">cv. SW786</strain>
    </source>
</reference>
<sequence length="95" mass="10637">MMLPIRKASARHHSSKVAIDTASTRHHSKLDSAGAGHLNKLEEHHNRIGELRSNGQVTAEHTWASKELLEVIEAMPYHELFIHSLEELMPRGLGS</sequence>
<reference evidence="2" key="2">
    <citation type="submission" date="2021-01" db="UniProtKB">
        <authorList>
            <consortium name="EnsemblPlants"/>
        </authorList>
    </citation>
    <scope>IDENTIFICATION</scope>
</reference>
<organism evidence="2 3">
    <name type="scientific">Quercus lobata</name>
    <name type="common">Valley oak</name>
    <dbReference type="NCBI Taxonomy" id="97700"/>
    <lineage>
        <taxon>Eukaryota</taxon>
        <taxon>Viridiplantae</taxon>
        <taxon>Streptophyta</taxon>
        <taxon>Embryophyta</taxon>
        <taxon>Tracheophyta</taxon>
        <taxon>Spermatophyta</taxon>
        <taxon>Magnoliopsida</taxon>
        <taxon>eudicotyledons</taxon>
        <taxon>Gunneridae</taxon>
        <taxon>Pentapetalae</taxon>
        <taxon>rosids</taxon>
        <taxon>fabids</taxon>
        <taxon>Fagales</taxon>
        <taxon>Fagaceae</taxon>
        <taxon>Quercus</taxon>
    </lineage>
</organism>
<feature type="region of interest" description="Disordered" evidence="1">
    <location>
        <begin position="1"/>
        <end position="38"/>
    </location>
</feature>